<protein>
    <submittedName>
        <fullName evidence="3">Response regulator</fullName>
    </submittedName>
</protein>
<evidence type="ECO:0000256" key="1">
    <source>
        <dbReference type="ARBA" id="ARBA00022500"/>
    </source>
</evidence>
<dbReference type="SUPFAM" id="SSF52172">
    <property type="entry name" value="CheY-like"/>
    <property type="match status" value="1"/>
</dbReference>
<dbReference type="GO" id="GO:0006935">
    <property type="term" value="P:chemotaxis"/>
    <property type="evidence" value="ECO:0007669"/>
    <property type="project" value="UniProtKB-KW"/>
</dbReference>
<dbReference type="SMART" id="SM00448">
    <property type="entry name" value="REC"/>
    <property type="match status" value="1"/>
</dbReference>
<dbReference type="InterPro" id="IPR011006">
    <property type="entry name" value="CheY-like_superfamily"/>
</dbReference>
<dbReference type="Gene3D" id="3.40.50.2300">
    <property type="match status" value="1"/>
</dbReference>
<dbReference type="CDD" id="cd17593">
    <property type="entry name" value="REC_CheC-like"/>
    <property type="match status" value="1"/>
</dbReference>
<dbReference type="RefSeq" id="WP_017410192.1">
    <property type="nucleotide sequence ID" value="NZ_AP019193.1"/>
</dbReference>
<comment type="caution">
    <text evidence="3">The sequence shown here is derived from an EMBL/GenBank/DDBJ whole genome shotgun (WGS) entry which is preliminary data.</text>
</comment>
<dbReference type="SUPFAM" id="SSF103039">
    <property type="entry name" value="CheC-like"/>
    <property type="match status" value="1"/>
</dbReference>
<dbReference type="InterPro" id="IPR028976">
    <property type="entry name" value="CheC-like_sf"/>
</dbReference>
<dbReference type="PROSITE" id="PS50110">
    <property type="entry name" value="RESPONSE_REGULATORY"/>
    <property type="match status" value="1"/>
</dbReference>
<dbReference type="InterPro" id="IPR050595">
    <property type="entry name" value="Bact_response_regulator"/>
</dbReference>
<dbReference type="Proteomes" id="UP000859505">
    <property type="component" value="Unassembled WGS sequence"/>
</dbReference>
<dbReference type="CDD" id="cd17910">
    <property type="entry name" value="CheC_ClassII"/>
    <property type="match status" value="1"/>
</dbReference>
<dbReference type="GO" id="GO:0000160">
    <property type="term" value="P:phosphorelay signal transduction system"/>
    <property type="evidence" value="ECO:0007669"/>
    <property type="project" value="InterPro"/>
</dbReference>
<dbReference type="PANTHER" id="PTHR44591">
    <property type="entry name" value="STRESS RESPONSE REGULATOR PROTEIN 1"/>
    <property type="match status" value="1"/>
</dbReference>
<name>A0A454GFC4_AERHY</name>
<proteinExistence type="predicted"/>
<reference evidence="3" key="2">
    <citation type="submission" date="2020-01" db="EMBL/GenBank/DDBJ databases">
        <authorList>
            <consortium name="NCBI Pathogen Detection Project"/>
        </authorList>
    </citation>
    <scope>NUCLEOTIDE SEQUENCE</scope>
    <source>
        <strain evidence="3">OLC2673_Aeromonas</strain>
    </source>
</reference>
<evidence type="ECO:0000313" key="4">
    <source>
        <dbReference type="Proteomes" id="UP000859505"/>
    </source>
</evidence>
<dbReference type="Gene3D" id="3.40.1550.10">
    <property type="entry name" value="CheC-like"/>
    <property type="match status" value="1"/>
</dbReference>
<dbReference type="EMBL" id="DACTUL010000040">
    <property type="protein sequence ID" value="HAT6346033.1"/>
    <property type="molecule type" value="Genomic_DNA"/>
</dbReference>
<dbReference type="Pfam" id="PF00072">
    <property type="entry name" value="Response_reg"/>
    <property type="match status" value="1"/>
</dbReference>
<organism evidence="3 4">
    <name type="scientific">Aeromonas hydrophila</name>
    <dbReference type="NCBI Taxonomy" id="644"/>
    <lineage>
        <taxon>Bacteria</taxon>
        <taxon>Pseudomonadati</taxon>
        <taxon>Pseudomonadota</taxon>
        <taxon>Gammaproteobacteria</taxon>
        <taxon>Aeromonadales</taxon>
        <taxon>Aeromonadaceae</taxon>
        <taxon>Aeromonas</taxon>
    </lineage>
</organism>
<evidence type="ECO:0000256" key="2">
    <source>
        <dbReference type="ARBA" id="ARBA00022553"/>
    </source>
</evidence>
<accession>A0A454GFC4</accession>
<sequence>MNVLICDDSGFARKQLARALPADWDVTLHYAANGLEGIEQVLMGHGDLIFLDLTMPEMDGYGVLETLQREGLRNKVFVVSGDIQPEAYQRVMGLGALDFIKKPAAPETLSALLKQHDLWQAKGAATAHDIRPAGQSVSDVGSLDTGIKISPEVRDVYQELANVSMGQAADLLARLLNAFVVLPIPNVNVLEVSELHMALSAAADSDTLSAVCQGFIGAGIAGEALILFHDSSFKDLARLMNHQGVLDRNAELELLMDTANVLIGAFLRGYASQLDTPFSQGHPVVLGQHRPINELINTNKSRWRRTLAIEINYRVQDYAVQCDLLLLFTEDSIATMNNKIMHML</sequence>
<keyword evidence="1" id="KW-0145">Chemotaxis</keyword>
<evidence type="ECO:0000313" key="3">
    <source>
        <dbReference type="EMBL" id="HAT6346033.1"/>
    </source>
</evidence>
<dbReference type="AlphaFoldDB" id="A0A454GFC4"/>
<gene>
    <name evidence="3" type="ORF">JAJ28_003822</name>
</gene>
<dbReference type="InterPro" id="IPR001789">
    <property type="entry name" value="Sig_transdc_resp-reg_receiver"/>
</dbReference>
<reference evidence="3" key="1">
    <citation type="journal article" date="2018" name="Genome Biol.">
        <title>SKESA: strategic k-mer extension for scrupulous assemblies.</title>
        <authorList>
            <person name="Souvorov A."/>
            <person name="Agarwala R."/>
            <person name="Lipman D.J."/>
        </authorList>
    </citation>
    <scope>NUCLEOTIDE SEQUENCE</scope>
    <source>
        <strain evidence="3">OLC2673_Aeromonas</strain>
    </source>
</reference>
<keyword evidence="2" id="KW-0597">Phosphoprotein</keyword>
<dbReference type="PANTHER" id="PTHR44591:SF24">
    <property type="entry name" value="PROTEIN-GLUTAMATE METHYLESTERASE_PROTEIN-GLUTAMINE GLUTAMINASE 1"/>
    <property type="match status" value="1"/>
</dbReference>